<evidence type="ECO:0000313" key="8">
    <source>
        <dbReference type="Proteomes" id="UP000002027"/>
    </source>
</evidence>
<evidence type="ECO:0000256" key="3">
    <source>
        <dbReference type="ARBA" id="ARBA00023270"/>
    </source>
</evidence>
<sequence>MSERTARYPGVYAAMATPLTPDGKVDRDGVGRLVNALLDAGIDGLSILGSTGECNGLTRAQRQEVLATVTEAAGGRGTIFTGAAGTVVDDIVADLKAADGSGAVGALVPPPFYFPLNTAAVIDYFQYVAEASPIPIILYNIPRLTKVPIAVEAVARLAEHPNIIGIKDSSGDFGYFTAVVRAVANHPDFTVLTGSDNLLASALFAGGDGIIGATVNVVPEAEAGIFKAMREGDFATAQSLQGLVAAVTDACRIGVFPAAFKAALALKGICGPHMTRPIPALTDEETAELRSRLVALGVIEA</sequence>
<feature type="active site" description="Schiff-base intermediate with substrate" evidence="5">
    <location>
        <position position="167"/>
    </location>
</feature>
<dbReference type="GO" id="GO:0008840">
    <property type="term" value="F:4-hydroxy-tetrahydrodipicolinate synthase activity"/>
    <property type="evidence" value="ECO:0007669"/>
    <property type="project" value="TreeGrafter"/>
</dbReference>
<dbReference type="InterPro" id="IPR020625">
    <property type="entry name" value="Schiff_base-form_aldolases_AS"/>
</dbReference>
<dbReference type="KEGG" id="sti:Sthe_0087"/>
<keyword evidence="2 4" id="KW-0456">Lyase</keyword>
<dbReference type="AlphaFoldDB" id="D1C5L0"/>
<dbReference type="EMBL" id="CP001823">
    <property type="protein sequence ID" value="ACZ37526.1"/>
    <property type="molecule type" value="Genomic_DNA"/>
</dbReference>
<keyword evidence="8" id="KW-1185">Reference proteome</keyword>
<dbReference type="InParanoid" id="D1C5L0"/>
<evidence type="ECO:0000256" key="5">
    <source>
        <dbReference type="PIRSR" id="PIRSR001365-1"/>
    </source>
</evidence>
<reference evidence="8" key="1">
    <citation type="submission" date="2009-11" db="EMBL/GenBank/DDBJ databases">
        <title>The complete chromosome 1 of Sphaerobacter thermophilus DSM 20745.</title>
        <authorList>
            <person name="Lucas S."/>
            <person name="Copeland A."/>
            <person name="Lapidus A."/>
            <person name="Glavina del Rio T."/>
            <person name="Dalin E."/>
            <person name="Tice H."/>
            <person name="Bruce D."/>
            <person name="Goodwin L."/>
            <person name="Pitluck S."/>
            <person name="Kyrpides N."/>
            <person name="Mavromatis K."/>
            <person name="Ivanova N."/>
            <person name="Mikhailova N."/>
            <person name="LaButti K.M."/>
            <person name="Clum A."/>
            <person name="Sun H.I."/>
            <person name="Brettin T."/>
            <person name="Detter J.C."/>
            <person name="Han C."/>
            <person name="Larimer F."/>
            <person name="Land M."/>
            <person name="Hauser L."/>
            <person name="Markowitz V."/>
            <person name="Cheng J.F."/>
            <person name="Hugenholtz P."/>
            <person name="Woyke T."/>
            <person name="Wu D."/>
            <person name="Steenblock K."/>
            <person name="Schneider S."/>
            <person name="Pukall R."/>
            <person name="Goeker M."/>
            <person name="Klenk H.P."/>
            <person name="Eisen J.A."/>
        </authorList>
    </citation>
    <scope>NUCLEOTIDE SEQUENCE [LARGE SCALE GENOMIC DNA]</scope>
    <source>
        <strain evidence="8">ATCC 49802 / DSM 20745 / S 6022</strain>
    </source>
</reference>
<protein>
    <submittedName>
        <fullName evidence="7">Dihydrodipicolinate synthetase</fullName>
    </submittedName>
</protein>
<dbReference type="PRINTS" id="PR00146">
    <property type="entry name" value="DHPICSNTHASE"/>
</dbReference>
<evidence type="ECO:0000313" key="7">
    <source>
        <dbReference type="EMBL" id="ACZ37526.1"/>
    </source>
</evidence>
<dbReference type="InterPro" id="IPR013785">
    <property type="entry name" value="Aldolase_TIM"/>
</dbReference>
<proteinExistence type="inferred from homology"/>
<dbReference type="PANTHER" id="PTHR12128">
    <property type="entry name" value="DIHYDRODIPICOLINATE SYNTHASE"/>
    <property type="match status" value="1"/>
</dbReference>
<gene>
    <name evidence="7" type="ordered locus">Sthe_0087</name>
</gene>
<dbReference type="Gene3D" id="3.20.20.70">
    <property type="entry name" value="Aldolase class I"/>
    <property type="match status" value="1"/>
</dbReference>
<feature type="binding site" evidence="6">
    <location>
        <position position="51"/>
    </location>
    <ligand>
        <name>pyruvate</name>
        <dbReference type="ChEBI" id="CHEBI:15361"/>
    </ligand>
</feature>
<dbReference type="Pfam" id="PF00701">
    <property type="entry name" value="DHDPS"/>
    <property type="match status" value="1"/>
</dbReference>
<dbReference type="eggNOG" id="COG0329">
    <property type="taxonomic scope" value="Bacteria"/>
</dbReference>
<dbReference type="PROSITE" id="PS00666">
    <property type="entry name" value="DHDPS_2"/>
    <property type="match status" value="1"/>
</dbReference>
<keyword evidence="3" id="KW-0704">Schiff base</keyword>
<dbReference type="HOGENOM" id="CLU_049343_5_1_0"/>
<comment type="similarity">
    <text evidence="1 4">Belongs to the DapA family.</text>
</comment>
<dbReference type="SMART" id="SM01130">
    <property type="entry name" value="DHDPS"/>
    <property type="match status" value="1"/>
</dbReference>
<dbReference type="PIRSF" id="PIRSF001365">
    <property type="entry name" value="DHDPS"/>
    <property type="match status" value="1"/>
</dbReference>
<dbReference type="GO" id="GO:0044281">
    <property type="term" value="P:small molecule metabolic process"/>
    <property type="evidence" value="ECO:0007669"/>
    <property type="project" value="UniProtKB-ARBA"/>
</dbReference>
<accession>D1C5L0</accession>
<dbReference type="RefSeq" id="WP_012870575.1">
    <property type="nucleotide sequence ID" value="NC_013523.1"/>
</dbReference>
<dbReference type="CDD" id="cd00408">
    <property type="entry name" value="DHDPS-like"/>
    <property type="match status" value="1"/>
</dbReference>
<evidence type="ECO:0000256" key="1">
    <source>
        <dbReference type="ARBA" id="ARBA00007592"/>
    </source>
</evidence>
<dbReference type="Proteomes" id="UP000002027">
    <property type="component" value="Chromosome 1"/>
</dbReference>
<feature type="active site" description="Proton donor/acceptor" evidence="5">
    <location>
        <position position="139"/>
    </location>
</feature>
<dbReference type="InterPro" id="IPR002220">
    <property type="entry name" value="DapA-like"/>
</dbReference>
<evidence type="ECO:0000256" key="4">
    <source>
        <dbReference type="PIRNR" id="PIRNR001365"/>
    </source>
</evidence>
<name>D1C5L0_SPHTD</name>
<evidence type="ECO:0000256" key="2">
    <source>
        <dbReference type="ARBA" id="ARBA00023239"/>
    </source>
</evidence>
<reference evidence="7 8" key="2">
    <citation type="journal article" date="2010" name="Stand. Genomic Sci.">
        <title>Complete genome sequence of Desulfohalobium retbaense type strain (HR(100)).</title>
        <authorList>
            <person name="Spring S."/>
            <person name="Nolan M."/>
            <person name="Lapidus A."/>
            <person name="Glavina Del Rio T."/>
            <person name="Copeland A."/>
            <person name="Tice H."/>
            <person name="Cheng J.F."/>
            <person name="Lucas S."/>
            <person name="Land M."/>
            <person name="Chen F."/>
            <person name="Bruce D."/>
            <person name="Goodwin L."/>
            <person name="Pitluck S."/>
            <person name="Ivanova N."/>
            <person name="Mavromatis K."/>
            <person name="Mikhailova N."/>
            <person name="Pati A."/>
            <person name="Chen A."/>
            <person name="Palaniappan K."/>
            <person name="Hauser L."/>
            <person name="Chang Y.J."/>
            <person name="Jeffries C.D."/>
            <person name="Munk C."/>
            <person name="Kiss H."/>
            <person name="Chain P."/>
            <person name="Han C."/>
            <person name="Brettin T."/>
            <person name="Detter J.C."/>
            <person name="Schuler E."/>
            <person name="Goker M."/>
            <person name="Rohde M."/>
            <person name="Bristow J."/>
            <person name="Eisen J.A."/>
            <person name="Markowitz V."/>
            <person name="Hugenholtz P."/>
            <person name="Kyrpides N.C."/>
            <person name="Klenk H.P."/>
        </authorList>
    </citation>
    <scope>NUCLEOTIDE SEQUENCE [LARGE SCALE GENOMIC DNA]</scope>
    <source>
        <strain evidence="8">ATCC 49802 / DSM 20745 / S 6022</strain>
    </source>
</reference>
<dbReference type="STRING" id="479434.Sthe_0087"/>
<dbReference type="SUPFAM" id="SSF51569">
    <property type="entry name" value="Aldolase"/>
    <property type="match status" value="1"/>
</dbReference>
<evidence type="ECO:0000256" key="6">
    <source>
        <dbReference type="PIRSR" id="PIRSR001365-2"/>
    </source>
</evidence>
<dbReference type="PANTHER" id="PTHR12128:SF66">
    <property type="entry name" value="4-HYDROXY-2-OXOGLUTARATE ALDOLASE, MITOCHONDRIAL"/>
    <property type="match status" value="1"/>
</dbReference>
<organism evidence="7 8">
    <name type="scientific">Sphaerobacter thermophilus (strain ATCC 49802 / DSM 20745 / KCCM 41009 / NCIMB 13125 / S 6022)</name>
    <dbReference type="NCBI Taxonomy" id="479434"/>
    <lineage>
        <taxon>Bacteria</taxon>
        <taxon>Pseudomonadati</taxon>
        <taxon>Thermomicrobiota</taxon>
        <taxon>Thermomicrobia</taxon>
        <taxon>Sphaerobacterales</taxon>
        <taxon>Sphaerobacterineae</taxon>
        <taxon>Sphaerobacteraceae</taxon>
        <taxon>Sphaerobacter</taxon>
    </lineage>
</organism>
<feature type="binding site" evidence="6">
    <location>
        <position position="211"/>
    </location>
    <ligand>
        <name>pyruvate</name>
        <dbReference type="ChEBI" id="CHEBI:15361"/>
    </ligand>
</feature>